<evidence type="ECO:0000313" key="3">
    <source>
        <dbReference type="Proteomes" id="UP000020077"/>
    </source>
</evidence>
<dbReference type="EMBL" id="JDVG02000299">
    <property type="protein sequence ID" value="KFB73013.1"/>
    <property type="molecule type" value="Genomic_DNA"/>
</dbReference>
<keyword evidence="2" id="KW-0378">Hydrolase</keyword>
<protein>
    <submittedName>
        <fullName evidence="2">Putative metallo-hydrolase YycJ</fullName>
        <ecNumber evidence="2">3.-.-.-</ecNumber>
    </submittedName>
</protein>
<accession>A0A080LWF2</accession>
<dbReference type="EC" id="3.-.-.-" evidence="2"/>
<dbReference type="Gene3D" id="3.60.15.10">
    <property type="entry name" value="Ribonuclease Z/Hydroxyacylglutathione hydrolase-like"/>
    <property type="match status" value="1"/>
</dbReference>
<evidence type="ECO:0000313" key="2">
    <source>
        <dbReference type="EMBL" id="KFB73013.1"/>
    </source>
</evidence>
<reference evidence="2 3" key="1">
    <citation type="submission" date="2014-02" db="EMBL/GenBank/DDBJ databases">
        <title>Expanding our view of genomic diversity in Candidatus Accumulibacter clades.</title>
        <authorList>
            <person name="Skennerton C.T."/>
            <person name="Barr J.J."/>
            <person name="Slater F.R."/>
            <person name="Bond P.L."/>
            <person name="Tyson G.W."/>
        </authorList>
    </citation>
    <scope>NUCLEOTIDE SEQUENCE [LARGE SCALE GENOMIC DNA]</scope>
    <source>
        <strain evidence="3">BA-91</strain>
    </source>
</reference>
<dbReference type="Proteomes" id="UP000020077">
    <property type="component" value="Unassembled WGS sequence"/>
</dbReference>
<organism evidence="2 3">
    <name type="scientific">Candidatus Accumulibacter phosphatis</name>
    <dbReference type="NCBI Taxonomy" id="327160"/>
    <lineage>
        <taxon>Bacteria</taxon>
        <taxon>Pseudomonadati</taxon>
        <taxon>Pseudomonadota</taxon>
        <taxon>Betaproteobacteria</taxon>
        <taxon>Candidatus Accumulibacter</taxon>
    </lineage>
</organism>
<dbReference type="InterPro" id="IPR036866">
    <property type="entry name" value="RibonucZ/Hydroxyglut_hydro"/>
</dbReference>
<feature type="domain" description="Metallo-beta-lactamase" evidence="1">
    <location>
        <begin position="12"/>
        <end position="190"/>
    </location>
</feature>
<comment type="caution">
    <text evidence="2">The sequence shown here is derived from an EMBL/GenBank/DDBJ whole genome shotgun (WGS) entry which is preliminary data.</text>
</comment>
<dbReference type="PANTHER" id="PTHR47619">
    <property type="entry name" value="METALLO-HYDROLASE YYCJ-RELATED"/>
    <property type="match status" value="1"/>
</dbReference>
<proteinExistence type="predicted"/>
<dbReference type="GO" id="GO:0016787">
    <property type="term" value="F:hydrolase activity"/>
    <property type="evidence" value="ECO:0007669"/>
    <property type="project" value="UniProtKB-KW"/>
</dbReference>
<sequence>MIRFASLGSGSQGNALIVDAGETKVLLDCGFSARMATARLARLGTAPDELTAIVVTHEHADHLEGVFTFARSYQLTVYLTHGTHAAASQGKTALPECRLIDGQTRFAIGGLEVQPFPVPHDAREPVQYAFSNGQQCLGVLTDSGSITPHIVEVLGACDGLVLECNHDQALLAASNYPARLKQRIGGRFGHLENDQAADFLRQVDTRRLQHVLAAHLSQQNNRPELAAKALASALGCSENWIGIADQEGGFGWRQLV</sequence>
<dbReference type="AlphaFoldDB" id="A0A080LWF2"/>
<gene>
    <name evidence="2" type="primary">yycJ</name>
    <name evidence="2" type="ORF">AW09_001770</name>
</gene>
<dbReference type="InterPro" id="IPR001279">
    <property type="entry name" value="Metallo-B-lactamas"/>
</dbReference>
<dbReference type="SUPFAM" id="SSF56281">
    <property type="entry name" value="Metallo-hydrolase/oxidoreductase"/>
    <property type="match status" value="1"/>
</dbReference>
<name>A0A080LWF2_9PROT</name>
<dbReference type="SMART" id="SM00849">
    <property type="entry name" value="Lactamase_B"/>
    <property type="match status" value="1"/>
</dbReference>
<dbReference type="PANTHER" id="PTHR47619:SF1">
    <property type="entry name" value="EXODEOXYRIBONUCLEASE WALJ"/>
    <property type="match status" value="1"/>
</dbReference>
<dbReference type="InterPro" id="IPR052533">
    <property type="entry name" value="WalJ/YycJ-like"/>
</dbReference>
<dbReference type="Pfam" id="PF12706">
    <property type="entry name" value="Lactamase_B_2"/>
    <property type="match status" value="1"/>
</dbReference>
<evidence type="ECO:0000259" key="1">
    <source>
        <dbReference type="SMART" id="SM00849"/>
    </source>
</evidence>